<reference evidence="1 2" key="1">
    <citation type="submission" date="2018-09" db="EMBL/GenBank/DDBJ databases">
        <title>Phylogeny of the Shewanellaceae, and recommendation for two new genera, Pseudoshewanella and Parashewanella.</title>
        <authorList>
            <person name="Wang G."/>
        </authorList>
    </citation>
    <scope>NUCLEOTIDE SEQUENCE [LARGE SCALE GENOMIC DNA]</scope>
    <source>
        <strain evidence="1 2">C51</strain>
    </source>
</reference>
<comment type="caution">
    <text evidence="1">The sequence shown here is derived from an EMBL/GenBank/DDBJ whole genome shotgun (WGS) entry which is preliminary data.</text>
</comment>
<dbReference type="InterPro" id="IPR010344">
    <property type="entry name" value="YbjH"/>
</dbReference>
<accession>A0A3L8Q1E1</accession>
<keyword evidence="2" id="KW-1185">Reference proteome</keyword>
<dbReference type="Pfam" id="PF06082">
    <property type="entry name" value="YjbH"/>
    <property type="match status" value="1"/>
</dbReference>
<organism evidence="1 2">
    <name type="scientific">Parashewanella curva</name>
    <dbReference type="NCBI Taxonomy" id="2338552"/>
    <lineage>
        <taxon>Bacteria</taxon>
        <taxon>Pseudomonadati</taxon>
        <taxon>Pseudomonadota</taxon>
        <taxon>Gammaproteobacteria</taxon>
        <taxon>Alteromonadales</taxon>
        <taxon>Shewanellaceae</taxon>
        <taxon>Parashewanella</taxon>
    </lineage>
</organism>
<gene>
    <name evidence="1" type="ORF">D5018_01510</name>
</gene>
<dbReference type="EMBL" id="QZEI01000003">
    <property type="protein sequence ID" value="RLV61394.1"/>
    <property type="molecule type" value="Genomic_DNA"/>
</dbReference>
<dbReference type="AlphaFoldDB" id="A0A3L8Q1E1"/>
<sequence length="49" mass="5644">MTIKPSTERVGISWLSLQRDGGSMLSRKSSLNQITDVRSPWFTMRLVLY</sequence>
<dbReference type="OrthoDB" id="19542at2"/>
<evidence type="ECO:0000313" key="2">
    <source>
        <dbReference type="Proteomes" id="UP000281474"/>
    </source>
</evidence>
<proteinExistence type="predicted"/>
<evidence type="ECO:0000313" key="1">
    <source>
        <dbReference type="EMBL" id="RLV61394.1"/>
    </source>
</evidence>
<dbReference type="Proteomes" id="UP000281474">
    <property type="component" value="Unassembled WGS sequence"/>
</dbReference>
<protein>
    <submittedName>
        <fullName evidence="1">Uncharacterized protein</fullName>
    </submittedName>
</protein>
<name>A0A3L8Q1E1_9GAMM</name>